<comment type="caution">
    <text evidence="1">The sequence shown here is derived from an EMBL/GenBank/DDBJ whole genome shotgun (WGS) entry which is preliminary data.</text>
</comment>
<dbReference type="EMBL" id="SMOD01000095">
    <property type="protein sequence ID" value="TDG01911.1"/>
    <property type="molecule type" value="Genomic_DNA"/>
</dbReference>
<gene>
    <name evidence="1" type="ORF">E1N52_42555</name>
</gene>
<dbReference type="RefSeq" id="WP_133191039.1">
    <property type="nucleotide sequence ID" value="NZ_SMOD01000095.1"/>
</dbReference>
<proteinExistence type="predicted"/>
<dbReference type="AlphaFoldDB" id="A0A4R5L2S1"/>
<sequence length="76" mass="8072">MRAMSWCALFSTSVDSPVDEAQAFRPSSRELIRSSIGVKTQDEPRICGSVDAALASTLPGSIIALQNSGYPVKENG</sequence>
<organism evidence="1 2">
    <name type="scientific">Paraburkholderia guartelaensis</name>
    <dbReference type="NCBI Taxonomy" id="2546446"/>
    <lineage>
        <taxon>Bacteria</taxon>
        <taxon>Pseudomonadati</taxon>
        <taxon>Pseudomonadota</taxon>
        <taxon>Betaproteobacteria</taxon>
        <taxon>Burkholderiales</taxon>
        <taxon>Burkholderiaceae</taxon>
        <taxon>Paraburkholderia</taxon>
    </lineage>
</organism>
<evidence type="ECO:0000313" key="1">
    <source>
        <dbReference type="EMBL" id="TDG01911.1"/>
    </source>
</evidence>
<dbReference type="OrthoDB" id="9932693at2"/>
<evidence type="ECO:0000313" key="2">
    <source>
        <dbReference type="Proteomes" id="UP000295606"/>
    </source>
</evidence>
<reference evidence="1 2" key="1">
    <citation type="submission" date="2019-03" db="EMBL/GenBank/DDBJ databases">
        <title>Paraburkholderia sp. isolated from native Mimosa gymnas in Guartela State Park, Brazil.</title>
        <authorList>
            <person name="Paulitsch F."/>
            <person name="Hungria M."/>
            <person name="Delamuta J.R.M."/>
            <person name="Ribeiro R.A."/>
            <person name="Dall'Agnol R."/>
            <person name="Silva J.S.B."/>
        </authorList>
    </citation>
    <scope>NUCLEOTIDE SEQUENCE [LARGE SCALE GENOMIC DNA]</scope>
    <source>
        <strain evidence="1 2">CNPSo 3008</strain>
    </source>
</reference>
<protein>
    <submittedName>
        <fullName evidence="1">Uncharacterized protein</fullName>
    </submittedName>
</protein>
<name>A0A4R5L2S1_9BURK</name>
<accession>A0A4R5L2S1</accession>
<dbReference type="Proteomes" id="UP000295606">
    <property type="component" value="Unassembled WGS sequence"/>
</dbReference>